<evidence type="ECO:0000313" key="2">
    <source>
        <dbReference type="Proteomes" id="UP000054995"/>
    </source>
</evidence>
<reference evidence="1 2" key="1">
    <citation type="submission" date="2015-01" db="EMBL/GenBank/DDBJ databases">
        <title>Evolution of Trichinella species and genotypes.</title>
        <authorList>
            <person name="Korhonen P.K."/>
            <person name="Edoardo P."/>
            <person name="Giuseppe L.R."/>
            <person name="Gasser R.B."/>
        </authorList>
    </citation>
    <scope>NUCLEOTIDE SEQUENCE [LARGE SCALE GENOMIC DNA]</scope>
    <source>
        <strain evidence="1">ISS470</strain>
    </source>
</reference>
<comment type="caution">
    <text evidence="1">The sequence shown here is derived from an EMBL/GenBank/DDBJ whole genome shotgun (WGS) entry which is preliminary data.</text>
</comment>
<sequence>MYTMRASSTPNKREVPPRTSFAANSASCLLFFNADVMCNKALKTLYLNVSTDPCASSTDWSTIQKG</sequence>
<accession>A0A0V1G1Z1</accession>
<proteinExistence type="predicted"/>
<evidence type="ECO:0000313" key="1">
    <source>
        <dbReference type="EMBL" id="KRY92223.1"/>
    </source>
</evidence>
<dbReference type="Proteomes" id="UP000054995">
    <property type="component" value="Unassembled WGS sequence"/>
</dbReference>
<organism evidence="1 2">
    <name type="scientific">Trichinella pseudospiralis</name>
    <name type="common">Parasitic roundworm</name>
    <dbReference type="NCBI Taxonomy" id="6337"/>
    <lineage>
        <taxon>Eukaryota</taxon>
        <taxon>Metazoa</taxon>
        <taxon>Ecdysozoa</taxon>
        <taxon>Nematoda</taxon>
        <taxon>Enoplea</taxon>
        <taxon>Dorylaimia</taxon>
        <taxon>Trichinellida</taxon>
        <taxon>Trichinellidae</taxon>
        <taxon>Trichinella</taxon>
    </lineage>
</organism>
<protein>
    <submittedName>
        <fullName evidence="1">Uncharacterized protein</fullName>
    </submittedName>
</protein>
<gene>
    <name evidence="1" type="ORF">T4D_6644</name>
</gene>
<keyword evidence="2" id="KW-1185">Reference proteome</keyword>
<dbReference type="EMBL" id="JYDT01000008">
    <property type="protein sequence ID" value="KRY92223.1"/>
    <property type="molecule type" value="Genomic_DNA"/>
</dbReference>
<name>A0A0V1G1Z1_TRIPS</name>